<protein>
    <recommendedName>
        <fullName evidence="3">SnoaL-like domain-containing protein</fullName>
    </recommendedName>
</protein>
<proteinExistence type="predicted"/>
<evidence type="ECO:0000313" key="2">
    <source>
        <dbReference type="Proteomes" id="UP001152519"/>
    </source>
</evidence>
<dbReference type="SUPFAM" id="SSF54427">
    <property type="entry name" value="NTF2-like"/>
    <property type="match status" value="1"/>
</dbReference>
<dbReference type="Gene3D" id="3.10.450.50">
    <property type="match status" value="1"/>
</dbReference>
<accession>A0A9W4E7K0</accession>
<dbReference type="InterPro" id="IPR032710">
    <property type="entry name" value="NTF2-like_dom_sf"/>
</dbReference>
<evidence type="ECO:0000313" key="1">
    <source>
        <dbReference type="EMBL" id="CAG6394611.1"/>
    </source>
</evidence>
<gene>
    <name evidence="1" type="ORF">SCOCK_280064</name>
</gene>
<sequence>MSETVVPPVSAGEQAVRDLVKTWYEALDRHDPVEQVLPYLVDEGLEMKFPEATLRSIEEFKGWYEAVTHRFFDEIHELVSVELTPLADGSGDEVKVVVNWQAHIWDQPEPHSKWLGFDAYQTWVVVSDEQGKPRVKTYSVDRLAPMAGSAAL</sequence>
<dbReference type="EMBL" id="CAJSLV010000057">
    <property type="protein sequence ID" value="CAG6394611.1"/>
    <property type="molecule type" value="Genomic_DNA"/>
</dbReference>
<organism evidence="1 2">
    <name type="scientific">Actinacidiphila cocklensis</name>
    <dbReference type="NCBI Taxonomy" id="887465"/>
    <lineage>
        <taxon>Bacteria</taxon>
        <taxon>Bacillati</taxon>
        <taxon>Actinomycetota</taxon>
        <taxon>Actinomycetes</taxon>
        <taxon>Kitasatosporales</taxon>
        <taxon>Streptomycetaceae</taxon>
        <taxon>Actinacidiphila</taxon>
    </lineage>
</organism>
<reference evidence="1" key="1">
    <citation type="submission" date="2021-05" db="EMBL/GenBank/DDBJ databases">
        <authorList>
            <person name="Arsene-Ploetze F."/>
        </authorList>
    </citation>
    <scope>NUCLEOTIDE SEQUENCE</scope>
    <source>
        <strain evidence="1">DSM 42138</strain>
    </source>
</reference>
<dbReference type="Proteomes" id="UP001152519">
    <property type="component" value="Unassembled WGS sequence"/>
</dbReference>
<comment type="caution">
    <text evidence="1">The sequence shown here is derived from an EMBL/GenBank/DDBJ whole genome shotgun (WGS) entry which is preliminary data.</text>
</comment>
<dbReference type="AlphaFoldDB" id="A0A9W4E7K0"/>
<name>A0A9W4E7K0_9ACTN</name>
<evidence type="ECO:0008006" key="3">
    <source>
        <dbReference type="Google" id="ProtNLM"/>
    </source>
</evidence>
<dbReference type="RefSeq" id="WP_251491233.1">
    <property type="nucleotide sequence ID" value="NZ_CAJSLV010000057.1"/>
</dbReference>
<keyword evidence="2" id="KW-1185">Reference proteome</keyword>